<evidence type="ECO:0000313" key="1">
    <source>
        <dbReference type="EMBL" id="MDZ5472855.1"/>
    </source>
</evidence>
<evidence type="ECO:0000313" key="2">
    <source>
        <dbReference type="Proteomes" id="UP001290455"/>
    </source>
</evidence>
<name>A0ABU5J0I6_9BACI</name>
<reference evidence="1 2" key="1">
    <citation type="submission" date="2023-11" db="EMBL/GenBank/DDBJ databases">
        <title>Bacillus jintuensis, isolated from a mudflat on the Beibu Gulf coast.</title>
        <authorList>
            <person name="Li M."/>
        </authorList>
    </citation>
    <scope>NUCLEOTIDE SEQUENCE [LARGE SCALE GENOMIC DNA]</scope>
    <source>
        <strain evidence="1 2">31A1R</strain>
    </source>
</reference>
<evidence type="ECO:0008006" key="3">
    <source>
        <dbReference type="Google" id="ProtNLM"/>
    </source>
</evidence>
<dbReference type="RefSeq" id="WP_322447268.1">
    <property type="nucleotide sequence ID" value="NZ_JAXOFX010000009.1"/>
</dbReference>
<accession>A0ABU5J0I6</accession>
<protein>
    <recommendedName>
        <fullName evidence="3">Helix-turn-helix domain-containing protein</fullName>
    </recommendedName>
</protein>
<dbReference type="EMBL" id="JAXOFX010000009">
    <property type="protein sequence ID" value="MDZ5472855.1"/>
    <property type="molecule type" value="Genomic_DNA"/>
</dbReference>
<gene>
    <name evidence="1" type="ORF">SM124_14070</name>
</gene>
<proteinExistence type="predicted"/>
<sequence>MNMKSGNIEQFEKFSSFCDLKEFNHHMERWFLELGHEFSKSEIVGLKRLIRYSAKIPGVCNAKIGTILKAIHTEYEGNGISRSTFKRMIIKAKELGIITVHETERKNGSQTSNLYIFNRFPTNEPPKEEKMNHPKEAFDLSKTKKENNNKRKDASLIVTQANNLDYTFTSDQVPQPFVELVKYFYPEARVIEEYWHMTKIAAYRNNREKESGQMLEVSIKSFKQLISKIKSGESVRKPVAYYYGILNHKFEELYFDELVEMGF</sequence>
<keyword evidence="2" id="KW-1185">Reference proteome</keyword>
<comment type="caution">
    <text evidence="1">The sequence shown here is derived from an EMBL/GenBank/DDBJ whole genome shotgun (WGS) entry which is preliminary data.</text>
</comment>
<dbReference type="Proteomes" id="UP001290455">
    <property type="component" value="Unassembled WGS sequence"/>
</dbReference>
<organism evidence="1 2">
    <name type="scientific">Robertmurraya mangrovi</name>
    <dbReference type="NCBI Taxonomy" id="3098077"/>
    <lineage>
        <taxon>Bacteria</taxon>
        <taxon>Bacillati</taxon>
        <taxon>Bacillota</taxon>
        <taxon>Bacilli</taxon>
        <taxon>Bacillales</taxon>
        <taxon>Bacillaceae</taxon>
        <taxon>Robertmurraya</taxon>
    </lineage>
</organism>